<evidence type="ECO:0000259" key="5">
    <source>
        <dbReference type="PROSITE" id="PS51005"/>
    </source>
</evidence>
<evidence type="ECO:0000256" key="4">
    <source>
        <dbReference type="ARBA" id="ARBA00023242"/>
    </source>
</evidence>
<feature type="domain" description="NAC" evidence="5">
    <location>
        <begin position="11"/>
        <end position="163"/>
    </location>
</feature>
<evidence type="ECO:0000256" key="2">
    <source>
        <dbReference type="ARBA" id="ARBA00023125"/>
    </source>
</evidence>
<proteinExistence type="predicted"/>
<dbReference type="RefSeq" id="XP_031407047.1">
    <property type="nucleotide sequence ID" value="XM_031551187.1"/>
</dbReference>
<evidence type="ECO:0000313" key="7">
    <source>
        <dbReference type="RefSeq" id="XP_031407047.1"/>
    </source>
</evidence>
<dbReference type="SUPFAM" id="SSF101941">
    <property type="entry name" value="NAC domain"/>
    <property type="match status" value="1"/>
</dbReference>
<dbReference type="InterPro" id="IPR003441">
    <property type="entry name" value="NAC-dom"/>
</dbReference>
<protein>
    <submittedName>
        <fullName evidence="7">NAC domain-containing protein 21/22</fullName>
    </submittedName>
</protein>
<dbReference type="PROSITE" id="PS51005">
    <property type="entry name" value="NAC"/>
    <property type="match status" value="1"/>
</dbReference>
<dbReference type="GeneID" id="116215469"/>
<dbReference type="Gene3D" id="2.170.150.80">
    <property type="entry name" value="NAC domain"/>
    <property type="match status" value="1"/>
</dbReference>
<dbReference type="OrthoDB" id="744205at2759"/>
<keyword evidence="3" id="KW-0804">Transcription</keyword>
<gene>
    <name evidence="7" type="primary">LOC116215469</name>
</gene>
<evidence type="ECO:0000256" key="3">
    <source>
        <dbReference type="ARBA" id="ARBA00023163"/>
    </source>
</evidence>
<keyword evidence="2" id="KW-0238">DNA-binding</keyword>
<keyword evidence="6" id="KW-1185">Reference proteome</keyword>
<dbReference type="GO" id="GO:0006355">
    <property type="term" value="P:regulation of DNA-templated transcription"/>
    <property type="evidence" value="ECO:0007669"/>
    <property type="project" value="InterPro"/>
</dbReference>
<dbReference type="GO" id="GO:0003677">
    <property type="term" value="F:DNA binding"/>
    <property type="evidence" value="ECO:0007669"/>
    <property type="project" value="UniProtKB-KW"/>
</dbReference>
<dbReference type="InterPro" id="IPR036093">
    <property type="entry name" value="NAC_dom_sf"/>
</dbReference>
<dbReference type="PANTHER" id="PTHR31744">
    <property type="entry name" value="PROTEIN CUP-SHAPED COTYLEDON 2-RELATED"/>
    <property type="match status" value="1"/>
</dbReference>
<dbReference type="Pfam" id="PF02365">
    <property type="entry name" value="NAM"/>
    <property type="match status" value="1"/>
</dbReference>
<evidence type="ECO:0000256" key="1">
    <source>
        <dbReference type="ARBA" id="ARBA00023015"/>
    </source>
</evidence>
<accession>A0A6P8EAM4</accession>
<name>A0A6P8EAM4_PUNGR</name>
<reference evidence="7" key="2">
    <citation type="submission" date="2025-08" db="UniProtKB">
        <authorList>
            <consortium name="RefSeq"/>
        </authorList>
    </citation>
    <scope>IDENTIFICATION</scope>
    <source>
        <tissue evidence="7">Leaf</tissue>
    </source>
</reference>
<organism evidence="6 7">
    <name type="scientific">Punica granatum</name>
    <name type="common">Pomegranate</name>
    <dbReference type="NCBI Taxonomy" id="22663"/>
    <lineage>
        <taxon>Eukaryota</taxon>
        <taxon>Viridiplantae</taxon>
        <taxon>Streptophyta</taxon>
        <taxon>Embryophyta</taxon>
        <taxon>Tracheophyta</taxon>
        <taxon>Spermatophyta</taxon>
        <taxon>Magnoliopsida</taxon>
        <taxon>eudicotyledons</taxon>
        <taxon>Gunneridae</taxon>
        <taxon>Pentapetalae</taxon>
        <taxon>rosids</taxon>
        <taxon>malvids</taxon>
        <taxon>Myrtales</taxon>
        <taxon>Lythraceae</taxon>
        <taxon>Punica</taxon>
    </lineage>
</organism>
<keyword evidence="4" id="KW-0539">Nucleus</keyword>
<sequence>MSNISMVEAKLPPGFRFHPKDDELVCDYLMGKVVVADPQDSPQLMMIEVDLNKCEPWDIPEIACVGGKEWYFYSQRDRKYATGLRTNRATASGYWKATGKDRPIYRKAALVGMRKTLVFYQGRAPKGRKTDWVMHEFRIEGPLGPPKITSLKEDWVLCRVSFKNREVASKPSYFGLDRGTPSDLPPLMDSAYISFDSMMATQTQQQPAGNDVTSEYDDDEQVPCFSSILFSQLPHPISFPQLEFLNAVPTTKSSSGTTDVNYVSSAPLAAASSFIGSSISSSSSSAMAVDHHQLGLGGSCILDSRNYYYNSSSSSNNNNNSYSSSSDKKVLKAVLNQLTEMEANSINNNNVSLGDGTSSAESFMSEVGMPATAACSHHHDLVWAHY</sequence>
<keyword evidence="1" id="KW-0805">Transcription regulation</keyword>
<reference evidence="6" key="1">
    <citation type="journal article" date="2020" name="Plant Biotechnol. J.">
        <title>The pomegranate (Punica granatum L.) draft genome dissects genetic divergence between soft- and hard-seeded cultivars.</title>
        <authorList>
            <person name="Luo X."/>
            <person name="Li H."/>
            <person name="Wu Z."/>
            <person name="Yao W."/>
            <person name="Zhao P."/>
            <person name="Cao D."/>
            <person name="Yu H."/>
            <person name="Li K."/>
            <person name="Poudel K."/>
            <person name="Zhao D."/>
            <person name="Zhang F."/>
            <person name="Xia X."/>
            <person name="Chen L."/>
            <person name="Wang Q."/>
            <person name="Jing D."/>
            <person name="Cao S."/>
        </authorList>
    </citation>
    <scope>NUCLEOTIDE SEQUENCE [LARGE SCALE GENOMIC DNA]</scope>
    <source>
        <strain evidence="6">cv. Tunisia</strain>
    </source>
</reference>
<dbReference type="AlphaFoldDB" id="A0A6P8EAM4"/>
<dbReference type="Proteomes" id="UP000515151">
    <property type="component" value="Chromosome 7"/>
</dbReference>
<evidence type="ECO:0000313" key="6">
    <source>
        <dbReference type="Proteomes" id="UP000515151"/>
    </source>
</evidence>
<dbReference type="PANTHER" id="PTHR31744:SF96">
    <property type="entry name" value="NAC DOMAIN-CONTAINING PROTEIN 21_22"/>
    <property type="match status" value="1"/>
</dbReference>